<feature type="region of interest" description="Disordered" evidence="1">
    <location>
        <begin position="1"/>
        <end position="22"/>
    </location>
</feature>
<dbReference type="AlphaFoldDB" id="A0A5B7CU84"/>
<comment type="caution">
    <text evidence="2">The sequence shown here is derived from an EMBL/GenBank/DDBJ whole genome shotgun (WGS) entry which is preliminary data.</text>
</comment>
<evidence type="ECO:0000313" key="2">
    <source>
        <dbReference type="EMBL" id="MPC11856.1"/>
    </source>
</evidence>
<name>A0A5B7CU84_PORTR</name>
<reference evidence="2 3" key="1">
    <citation type="submission" date="2019-05" db="EMBL/GenBank/DDBJ databases">
        <title>Another draft genome of Portunus trituberculatus and its Hox gene families provides insights of decapod evolution.</title>
        <authorList>
            <person name="Jeong J.-H."/>
            <person name="Song I."/>
            <person name="Kim S."/>
            <person name="Choi T."/>
            <person name="Kim D."/>
            <person name="Ryu S."/>
            <person name="Kim W."/>
        </authorList>
    </citation>
    <scope>NUCLEOTIDE SEQUENCE [LARGE SCALE GENOMIC DNA]</scope>
    <source>
        <tissue evidence="2">Muscle</tissue>
    </source>
</reference>
<proteinExistence type="predicted"/>
<dbReference type="Proteomes" id="UP000324222">
    <property type="component" value="Unassembled WGS sequence"/>
</dbReference>
<gene>
    <name evidence="2" type="ORF">E2C01_004531</name>
</gene>
<protein>
    <submittedName>
        <fullName evidence="2">Uncharacterized protein</fullName>
    </submittedName>
</protein>
<dbReference type="EMBL" id="VSRR010000184">
    <property type="protein sequence ID" value="MPC11856.1"/>
    <property type="molecule type" value="Genomic_DNA"/>
</dbReference>
<accession>A0A5B7CU84</accession>
<organism evidence="2 3">
    <name type="scientific">Portunus trituberculatus</name>
    <name type="common">Swimming crab</name>
    <name type="synonym">Neptunus trituberculatus</name>
    <dbReference type="NCBI Taxonomy" id="210409"/>
    <lineage>
        <taxon>Eukaryota</taxon>
        <taxon>Metazoa</taxon>
        <taxon>Ecdysozoa</taxon>
        <taxon>Arthropoda</taxon>
        <taxon>Crustacea</taxon>
        <taxon>Multicrustacea</taxon>
        <taxon>Malacostraca</taxon>
        <taxon>Eumalacostraca</taxon>
        <taxon>Eucarida</taxon>
        <taxon>Decapoda</taxon>
        <taxon>Pleocyemata</taxon>
        <taxon>Brachyura</taxon>
        <taxon>Eubrachyura</taxon>
        <taxon>Portunoidea</taxon>
        <taxon>Portunidae</taxon>
        <taxon>Portuninae</taxon>
        <taxon>Portunus</taxon>
    </lineage>
</organism>
<keyword evidence="3" id="KW-1185">Reference proteome</keyword>
<sequence>MNYVRKSRTTRAPQPCLPPRPPGAHLELDLDLVHQPAFLLVSTETQGLHATAQVDNFFEDLVMFVGKLVESQEQRLSRLREEEE</sequence>
<evidence type="ECO:0000313" key="3">
    <source>
        <dbReference type="Proteomes" id="UP000324222"/>
    </source>
</evidence>
<evidence type="ECO:0000256" key="1">
    <source>
        <dbReference type="SAM" id="MobiDB-lite"/>
    </source>
</evidence>